<dbReference type="EMBL" id="CP000702">
    <property type="protein sequence ID" value="ABQ46514.1"/>
    <property type="molecule type" value="Genomic_DNA"/>
</dbReference>
<dbReference type="Pfam" id="PF02836">
    <property type="entry name" value="Glyco_hydro_2_C"/>
    <property type="match status" value="1"/>
</dbReference>
<dbReference type="PROSITE" id="PS00719">
    <property type="entry name" value="GLYCOSYL_HYDROL_F2_1"/>
    <property type="match status" value="1"/>
</dbReference>
<keyword evidence="5 9" id="KW-0326">Glycosidase</keyword>
<dbReference type="Pfam" id="PF00703">
    <property type="entry name" value="Glyco_hydro_2"/>
    <property type="match status" value="1"/>
</dbReference>
<evidence type="ECO:0000313" key="10">
    <source>
        <dbReference type="Proteomes" id="UP000006558"/>
    </source>
</evidence>
<dbReference type="KEGG" id="tpt:Tpet_0490"/>
<evidence type="ECO:0000256" key="2">
    <source>
        <dbReference type="ARBA" id="ARBA00012761"/>
    </source>
</evidence>
<dbReference type="InterPro" id="IPR008979">
    <property type="entry name" value="Galactose-bd-like_sf"/>
</dbReference>
<dbReference type="SUPFAM" id="SSF51445">
    <property type="entry name" value="(Trans)glycosidases"/>
    <property type="match status" value="1"/>
</dbReference>
<dbReference type="STRING" id="390874.Tpet_0490"/>
<dbReference type="GO" id="GO:0005975">
    <property type="term" value="P:carbohydrate metabolic process"/>
    <property type="evidence" value="ECO:0007669"/>
    <property type="project" value="InterPro"/>
</dbReference>
<feature type="domain" description="Glycoside hydrolase family 2 catalytic" evidence="7">
    <location>
        <begin position="266"/>
        <end position="561"/>
    </location>
</feature>
<dbReference type="InterPro" id="IPR036156">
    <property type="entry name" value="Beta-gal/glucu_dom_sf"/>
</dbReference>
<dbReference type="eggNOG" id="COG3250">
    <property type="taxonomic scope" value="Bacteria"/>
</dbReference>
<dbReference type="InterPro" id="IPR023232">
    <property type="entry name" value="Glyco_hydro_2_AS"/>
</dbReference>
<dbReference type="SUPFAM" id="SSF49785">
    <property type="entry name" value="Galactose-binding domain-like"/>
    <property type="match status" value="1"/>
</dbReference>
<dbReference type="PANTHER" id="PTHR10066:SF67">
    <property type="entry name" value="BETA-GLUCURONIDASE"/>
    <property type="match status" value="1"/>
</dbReference>
<dbReference type="PROSITE" id="PS00608">
    <property type="entry name" value="GLYCOSYL_HYDROL_F2_2"/>
    <property type="match status" value="1"/>
</dbReference>
<evidence type="ECO:0000256" key="4">
    <source>
        <dbReference type="ARBA" id="ARBA00022801"/>
    </source>
</evidence>
<evidence type="ECO:0000259" key="8">
    <source>
        <dbReference type="Pfam" id="PF22666"/>
    </source>
</evidence>
<evidence type="ECO:0000256" key="3">
    <source>
        <dbReference type="ARBA" id="ARBA00016205"/>
    </source>
</evidence>
<dbReference type="InterPro" id="IPR023230">
    <property type="entry name" value="Glyco_hydro_2_CS"/>
</dbReference>
<reference evidence="10" key="1">
    <citation type="submission" date="2007-05" db="EMBL/GenBank/DDBJ databases">
        <title>Complete sequence of Thermotoga petrophila RKU-1.</title>
        <authorList>
            <consortium name="US DOE Joint Genome Institute"/>
            <person name="Copeland A."/>
            <person name="Lucas S."/>
            <person name="Lapidus A."/>
            <person name="Barry K."/>
            <person name="Glavina del Rio T."/>
            <person name="Dalin E."/>
            <person name="Tice H."/>
            <person name="Pitluck S."/>
            <person name="Sims D."/>
            <person name="Brettin T."/>
            <person name="Bruce D."/>
            <person name="Detter J.C."/>
            <person name="Han C."/>
            <person name="Tapia R."/>
            <person name="Schmutz J."/>
            <person name="Larimer F."/>
            <person name="Land M."/>
            <person name="Hauser L."/>
            <person name="Kyrpides N."/>
            <person name="Mikhailova N."/>
            <person name="Nelson K."/>
            <person name="Gogarten J.P."/>
            <person name="Noll K."/>
            <person name="Richardson P."/>
        </authorList>
    </citation>
    <scope>NUCLEOTIDE SEQUENCE [LARGE SCALE GENOMIC DNA]</scope>
    <source>
        <strain evidence="10">ATCC BAA-488 / DSM 13995 / JCM 10881 / RKU-1</strain>
    </source>
</reference>
<keyword evidence="4 9" id="KW-0378">Hydrolase</keyword>
<dbReference type="Pfam" id="PF22666">
    <property type="entry name" value="Glyco_hydro_2_N2"/>
    <property type="match status" value="1"/>
</dbReference>
<dbReference type="InterPro" id="IPR054593">
    <property type="entry name" value="Beta-mannosidase-like_N2"/>
</dbReference>
<reference evidence="9 10" key="2">
    <citation type="journal article" date="2009" name="Proc. Natl. Acad. Sci. U.S.A.">
        <title>On the chimeric nature, thermophilic origin, and phylogenetic placement of the Thermotogales.</title>
        <authorList>
            <person name="Zhaxybayeva O."/>
            <person name="Swithers K.S."/>
            <person name="Lapierre P."/>
            <person name="Fournier G.P."/>
            <person name="Bickhart D.M."/>
            <person name="DeBoy R.T."/>
            <person name="Nelson K.E."/>
            <person name="Nesbo C.L."/>
            <person name="Doolittle W.F."/>
            <person name="Gogarten J.P."/>
            <person name="Noll K.M."/>
        </authorList>
    </citation>
    <scope>NUCLEOTIDE SEQUENCE [LARGE SCALE GENOMIC DNA]</scope>
    <source>
        <strain evidence="10">ATCC BAA-488 / DSM 13995 / JCM 10881 / RKU-1</strain>
    </source>
</reference>
<dbReference type="InterPro" id="IPR006101">
    <property type="entry name" value="Glyco_hydro_2"/>
</dbReference>
<comment type="similarity">
    <text evidence="1">Belongs to the glycosyl hydrolase 2 family.</text>
</comment>
<evidence type="ECO:0000259" key="6">
    <source>
        <dbReference type="Pfam" id="PF00703"/>
    </source>
</evidence>
<dbReference type="PANTHER" id="PTHR10066">
    <property type="entry name" value="BETA-GLUCURONIDASE"/>
    <property type="match status" value="1"/>
</dbReference>
<dbReference type="GO" id="GO:0019391">
    <property type="term" value="P:glucuronoside catabolic process"/>
    <property type="evidence" value="ECO:0007669"/>
    <property type="project" value="TreeGrafter"/>
</dbReference>
<dbReference type="Gene3D" id="2.60.40.10">
    <property type="entry name" value="Immunoglobulins"/>
    <property type="match status" value="1"/>
</dbReference>
<accession>A5IJZ1</accession>
<dbReference type="GO" id="GO:0004566">
    <property type="term" value="F:beta-glucuronidase activity"/>
    <property type="evidence" value="ECO:0007669"/>
    <property type="project" value="UniProtKB-EC"/>
</dbReference>
<gene>
    <name evidence="9" type="ordered locus">Tpet_0490</name>
</gene>
<feature type="domain" description="Beta-mannosidase-like galactose-binding" evidence="8">
    <location>
        <begin position="45"/>
        <end position="121"/>
    </location>
</feature>
<dbReference type="SUPFAM" id="SSF49303">
    <property type="entry name" value="beta-Galactosidase/glucuronidase domain"/>
    <property type="match status" value="1"/>
</dbReference>
<feature type="domain" description="Glycoside hydrolase family 2 immunoglobulin-like beta-sandwich" evidence="6">
    <location>
        <begin position="169"/>
        <end position="260"/>
    </location>
</feature>
<evidence type="ECO:0000256" key="5">
    <source>
        <dbReference type="ARBA" id="ARBA00023295"/>
    </source>
</evidence>
<dbReference type="RefSeq" id="WP_011943128.1">
    <property type="nucleotide sequence ID" value="NC_009486.1"/>
</dbReference>
<dbReference type="FunFam" id="3.20.20.80:FF:000080">
    <property type="entry name" value="Beta-glucuronidase UidA"/>
    <property type="match status" value="1"/>
</dbReference>
<dbReference type="AlphaFoldDB" id="A5IJZ1"/>
<dbReference type="Gene3D" id="3.20.20.80">
    <property type="entry name" value="Glycosidases"/>
    <property type="match status" value="1"/>
</dbReference>
<sequence>MLRSQRNARRQIQVLIGIWSLEVNGEERPIAVPGSWNEQYQDLCYEKGPFTYKTTFYVPEELSQKHIRLYFAAVNTDCDVFLNGEKVGENHIGYLPFEVDVTGKVKPGENELRVVVENRLKVGGFPSKVPDSGTHTVGFFGSFPPANFDFFPYGGIIRPVLVEFSNHARILDIWVDTSESEPEKKLGKVKVKIEVSEEAVGQEMTIKLGEAEKKVRTSDRFVEEEFILENARFWYLEDPYLYPLKVELERDEYTLDIGIRTISWDEKKLYLNGKPVFLKGFGKHEEFPVLGQGTFYPLMIKDFNLLKWINANSFRTSHYPYSEEWLDLADRLGILVIDEAPHVGITRYHYNPETQKIAEDNIRRMIDRDKNHPSVIMWSVANEPESNHPDAEGFFKALYETAKEMDRTRPVVMVSMMDAPDKRTRDVALKYFDIVCVNRYYGWYIYQGRIEEGLQALEKDIEELYARHRKPIFVTEFGADAIAGIHYDPPQMFSEEYQAELVEKTIRLLLKKDYIIGTHVWAFADFKTPQNVRRPILNHKGVFTRDRQPKLVAHVLRRLWSDGD</sequence>
<evidence type="ECO:0000259" key="7">
    <source>
        <dbReference type="Pfam" id="PF02836"/>
    </source>
</evidence>
<dbReference type="SMR" id="A5IJZ1"/>
<dbReference type="HOGENOM" id="CLU_006501_6_1_0"/>
<dbReference type="InterPro" id="IPR006102">
    <property type="entry name" value="Ig-like_GH2"/>
</dbReference>
<dbReference type="Proteomes" id="UP000006558">
    <property type="component" value="Chromosome"/>
</dbReference>
<dbReference type="InterPro" id="IPR006103">
    <property type="entry name" value="Glyco_hydro_2_cat"/>
</dbReference>
<dbReference type="CAZy" id="GH2">
    <property type="family name" value="Glycoside Hydrolase Family 2"/>
</dbReference>
<protein>
    <recommendedName>
        <fullName evidence="3">Beta-glucuronidase</fullName>
        <ecNumber evidence="2">3.2.1.31</ecNumber>
    </recommendedName>
</protein>
<dbReference type="InterPro" id="IPR013783">
    <property type="entry name" value="Ig-like_fold"/>
</dbReference>
<dbReference type="Gene3D" id="2.60.120.260">
    <property type="entry name" value="Galactose-binding domain-like"/>
    <property type="match status" value="1"/>
</dbReference>
<evidence type="ECO:0000256" key="1">
    <source>
        <dbReference type="ARBA" id="ARBA00007401"/>
    </source>
</evidence>
<dbReference type="EC" id="3.2.1.31" evidence="2"/>
<organism evidence="9 10">
    <name type="scientific">Thermotoga petrophila (strain ATCC BAA-488 / DSM 13995 / JCM 10881 / RKU-1)</name>
    <dbReference type="NCBI Taxonomy" id="390874"/>
    <lineage>
        <taxon>Bacteria</taxon>
        <taxon>Thermotogati</taxon>
        <taxon>Thermotogota</taxon>
        <taxon>Thermotogae</taxon>
        <taxon>Thermotogales</taxon>
        <taxon>Thermotogaceae</taxon>
        <taxon>Thermotoga</taxon>
    </lineage>
</organism>
<dbReference type="InterPro" id="IPR017853">
    <property type="entry name" value="GH"/>
</dbReference>
<evidence type="ECO:0000313" key="9">
    <source>
        <dbReference type="EMBL" id="ABQ46514.1"/>
    </source>
</evidence>
<proteinExistence type="inferred from homology"/>
<dbReference type="PRINTS" id="PR00132">
    <property type="entry name" value="GLHYDRLASE2"/>
</dbReference>
<name>A5IJZ1_THEP1</name>